<comment type="similarity">
    <text evidence="1 5 6">Belongs to the universal ribosomal protein uS15 family.</text>
</comment>
<evidence type="ECO:0000256" key="3">
    <source>
        <dbReference type="ARBA" id="ARBA00023274"/>
    </source>
</evidence>
<dbReference type="HAMAP" id="MF_01343_B">
    <property type="entry name" value="Ribosomal_uS15_B"/>
    <property type="match status" value="1"/>
</dbReference>
<accession>A0A346M0V6</accession>
<dbReference type="GO" id="GO:0003735">
    <property type="term" value="F:structural constituent of ribosome"/>
    <property type="evidence" value="ECO:0007669"/>
    <property type="project" value="InterPro"/>
</dbReference>
<protein>
    <recommendedName>
        <fullName evidence="4 5">Small ribosomal subunit protein uS15c</fullName>
    </recommendedName>
</protein>
<keyword evidence="2 5" id="KW-0689">Ribosomal protein</keyword>
<name>A0A346M0V6_DUMHI</name>
<evidence type="ECO:0000313" key="7">
    <source>
        <dbReference type="EMBL" id="AXQ02651.1"/>
    </source>
</evidence>
<evidence type="ECO:0000256" key="6">
    <source>
        <dbReference type="RuleBase" id="RU003919"/>
    </source>
</evidence>
<evidence type="ECO:0000256" key="5">
    <source>
        <dbReference type="HAMAP-Rule" id="MF_01343"/>
    </source>
</evidence>
<dbReference type="CDD" id="cd00677">
    <property type="entry name" value="S15_NS1_EPRS_RNA-bind"/>
    <property type="match status" value="1"/>
</dbReference>
<gene>
    <name evidence="5 7" type="primary">rps15</name>
</gene>
<dbReference type="NCBIfam" id="TIGR00952">
    <property type="entry name" value="S15_bact"/>
    <property type="match status" value="1"/>
</dbReference>
<dbReference type="PANTHER" id="PTHR23321">
    <property type="entry name" value="RIBOSOMAL PROTEIN S15, BACTERIAL AND ORGANELLAR"/>
    <property type="match status" value="1"/>
</dbReference>
<geneLocation type="chloroplast" evidence="7"/>
<dbReference type="GO" id="GO:0006412">
    <property type="term" value="P:translation"/>
    <property type="evidence" value="ECO:0007669"/>
    <property type="project" value="UniProtKB-UniRule"/>
</dbReference>
<comment type="subunit">
    <text evidence="5">Part of the 30S ribosomal subunit.</text>
</comment>
<dbReference type="GeneID" id="38284535"/>
<sequence>MSKSLFMDLSSISEKKKGSVEFQIFNLTNRVVKLTYHFQKHGKDYSSQRGLWKILGKRKRLLTYLFKTNFVSYENLINQLGIRGLKKMNEKS</sequence>
<dbReference type="SMART" id="SM01387">
    <property type="entry name" value="Ribosomal_S15"/>
    <property type="match status" value="1"/>
</dbReference>
<dbReference type="PROSITE" id="PS00362">
    <property type="entry name" value="RIBOSOMAL_S15"/>
    <property type="match status" value="1"/>
</dbReference>
<dbReference type="InterPro" id="IPR000589">
    <property type="entry name" value="Ribosomal_uS15"/>
</dbReference>
<keyword evidence="3 5" id="KW-0687">Ribonucleoprotein</keyword>
<dbReference type="GO" id="GO:0005840">
    <property type="term" value="C:ribosome"/>
    <property type="evidence" value="ECO:0007669"/>
    <property type="project" value="UniProtKB-KW"/>
</dbReference>
<dbReference type="PANTHER" id="PTHR23321:SF26">
    <property type="entry name" value="SMALL RIBOSOMAL SUBUNIT PROTEIN US15M"/>
    <property type="match status" value="1"/>
</dbReference>
<evidence type="ECO:0000256" key="4">
    <source>
        <dbReference type="ARBA" id="ARBA00035250"/>
    </source>
</evidence>
<dbReference type="GO" id="GO:0009507">
    <property type="term" value="C:chloroplast"/>
    <property type="evidence" value="ECO:0007669"/>
    <property type="project" value="UniProtKB-SubCell"/>
</dbReference>
<comment type="subcellular location">
    <subcellularLocation>
        <location evidence="5">Plastid</location>
        <location evidence="5">Chloroplast</location>
    </subcellularLocation>
</comment>
<organism evidence="7">
    <name type="scientific">Dumortiera hirsuta</name>
    <name type="common">Liverwort</name>
    <dbReference type="NCBI Taxonomy" id="56917"/>
    <lineage>
        <taxon>Eukaryota</taxon>
        <taxon>Viridiplantae</taxon>
        <taxon>Streptophyta</taxon>
        <taxon>Embryophyta</taxon>
        <taxon>Marchantiophyta</taxon>
        <taxon>Marchantiopsida</taxon>
        <taxon>Marchantiidae</taxon>
        <taxon>Marchantiales</taxon>
        <taxon>Dumortieraceae</taxon>
        <taxon>Dumortiera</taxon>
    </lineage>
</organism>
<reference evidence="7" key="1">
    <citation type="submission" date="2018-05" db="EMBL/GenBank/DDBJ databases">
        <title>The complete chloroplast genome of Dumortiera hirsuta.</title>
        <authorList>
            <person name="Kwon W."/>
            <person name="Kim Y."/>
            <person name="Park J."/>
        </authorList>
    </citation>
    <scope>NUCLEOTIDE SEQUENCE</scope>
</reference>
<dbReference type="InterPro" id="IPR005290">
    <property type="entry name" value="Ribosomal_uS15_bac-type"/>
</dbReference>
<evidence type="ECO:0000256" key="1">
    <source>
        <dbReference type="ARBA" id="ARBA00008434"/>
    </source>
</evidence>
<evidence type="ECO:0000256" key="2">
    <source>
        <dbReference type="ARBA" id="ARBA00022980"/>
    </source>
</evidence>
<dbReference type="GO" id="GO:1990904">
    <property type="term" value="C:ribonucleoprotein complex"/>
    <property type="evidence" value="ECO:0007669"/>
    <property type="project" value="UniProtKB-KW"/>
</dbReference>
<dbReference type="RefSeq" id="YP_009522589.1">
    <property type="nucleotide sequence ID" value="NC_039590.1"/>
</dbReference>
<proteinExistence type="inferred from homology"/>
<dbReference type="Gene3D" id="1.10.287.10">
    <property type="entry name" value="S15/NS1, RNA-binding"/>
    <property type="match status" value="1"/>
</dbReference>
<dbReference type="AlphaFoldDB" id="A0A346M0V6"/>
<keyword evidence="7" id="KW-0150">Chloroplast</keyword>
<dbReference type="InterPro" id="IPR009068">
    <property type="entry name" value="uS15_NS1_RNA-bd_sf"/>
</dbReference>
<keyword evidence="7" id="KW-0934">Plastid</keyword>
<dbReference type="SUPFAM" id="SSF47060">
    <property type="entry name" value="S15/NS1 RNA-binding domain"/>
    <property type="match status" value="1"/>
</dbReference>
<dbReference type="EMBL" id="MH355546">
    <property type="protein sequence ID" value="AXQ02651.1"/>
    <property type="molecule type" value="Genomic_DNA"/>
</dbReference>
<dbReference type="Pfam" id="PF00312">
    <property type="entry name" value="Ribosomal_S15"/>
    <property type="match status" value="1"/>
</dbReference>